<evidence type="ECO:0000313" key="1">
    <source>
        <dbReference type="EMBL" id="KJA23567.1"/>
    </source>
</evidence>
<dbReference type="OrthoDB" id="2953592at2759"/>
<accession>A0A0D2L8M2</accession>
<name>A0A0D2L8M2_HYPSF</name>
<keyword evidence="2" id="KW-1185">Reference proteome</keyword>
<evidence type="ECO:0000313" key="2">
    <source>
        <dbReference type="Proteomes" id="UP000054270"/>
    </source>
</evidence>
<proteinExistence type="predicted"/>
<dbReference type="Proteomes" id="UP000054270">
    <property type="component" value="Unassembled WGS sequence"/>
</dbReference>
<organism evidence="1 2">
    <name type="scientific">Hypholoma sublateritium (strain FD-334 SS-4)</name>
    <dbReference type="NCBI Taxonomy" id="945553"/>
    <lineage>
        <taxon>Eukaryota</taxon>
        <taxon>Fungi</taxon>
        <taxon>Dikarya</taxon>
        <taxon>Basidiomycota</taxon>
        <taxon>Agaricomycotina</taxon>
        <taxon>Agaricomycetes</taxon>
        <taxon>Agaricomycetidae</taxon>
        <taxon>Agaricales</taxon>
        <taxon>Agaricineae</taxon>
        <taxon>Strophariaceae</taxon>
        <taxon>Hypholoma</taxon>
    </lineage>
</organism>
<sequence length="454" mass="50638">MSNRPSSQAAIDMTVQAELKKIKDVKDQFPAVNLLAALIRLSSVNATVAPRNVHTAAQIVTRSNKVYEAIIQTMLKLESTSIDALDNNWDLFDKYTTAIPVLEQILLGLPHATVSFDKTRSHLPPDDSTQEAVFHIHGWLAERKQLNQALESLKDESLKNLSDDAAKALVADHILHRITDDKSTLKALLDVISKDKLVDRDIIREGISDRTVLADVKKLATDIYTALAQKPPSEEVSGIVVRALMTAYIPLAVNAKPTTSLEWRTYLKGGKLWFAIKELLTKVKAHISSPGKFEEGEFSAIEALLLKLGEISISTTKEMLDLIKLAAYIPRPYSGRTASLVKTIYHVDQFSRKEKNKALTGYRHNLKETMETSLQELTVVRQAPYDFQKFSLDSEDYKSRKESIKKLFSGIESLFASFGISTDWSGHDAAFTTSVKTDEEHMKDGQKALIKASQ</sequence>
<reference evidence="2" key="1">
    <citation type="submission" date="2014-04" db="EMBL/GenBank/DDBJ databases">
        <title>Evolutionary Origins and Diversification of the Mycorrhizal Mutualists.</title>
        <authorList>
            <consortium name="DOE Joint Genome Institute"/>
            <consortium name="Mycorrhizal Genomics Consortium"/>
            <person name="Kohler A."/>
            <person name="Kuo A."/>
            <person name="Nagy L.G."/>
            <person name="Floudas D."/>
            <person name="Copeland A."/>
            <person name="Barry K.W."/>
            <person name="Cichocki N."/>
            <person name="Veneault-Fourrey C."/>
            <person name="LaButti K."/>
            <person name="Lindquist E.A."/>
            <person name="Lipzen A."/>
            <person name="Lundell T."/>
            <person name="Morin E."/>
            <person name="Murat C."/>
            <person name="Riley R."/>
            <person name="Ohm R."/>
            <person name="Sun H."/>
            <person name="Tunlid A."/>
            <person name="Henrissat B."/>
            <person name="Grigoriev I.V."/>
            <person name="Hibbett D.S."/>
            <person name="Martin F."/>
        </authorList>
    </citation>
    <scope>NUCLEOTIDE SEQUENCE [LARGE SCALE GENOMIC DNA]</scope>
    <source>
        <strain evidence="2">FD-334 SS-4</strain>
    </source>
</reference>
<protein>
    <submittedName>
        <fullName evidence="1">Uncharacterized protein</fullName>
    </submittedName>
</protein>
<dbReference type="OMA" id="HTFCAFI"/>
<dbReference type="EMBL" id="KN817542">
    <property type="protein sequence ID" value="KJA23567.1"/>
    <property type="molecule type" value="Genomic_DNA"/>
</dbReference>
<gene>
    <name evidence="1" type="ORF">HYPSUDRAFT_201288</name>
</gene>
<dbReference type="AlphaFoldDB" id="A0A0D2L8M2"/>